<feature type="region of interest" description="Disordered" evidence="1">
    <location>
        <begin position="246"/>
        <end position="299"/>
    </location>
</feature>
<feature type="region of interest" description="Disordered" evidence="1">
    <location>
        <begin position="594"/>
        <end position="632"/>
    </location>
</feature>
<accession>A0A5A7T0L4</accession>
<evidence type="ECO:0000313" key="3">
    <source>
        <dbReference type="EMBL" id="KAA0036900.1"/>
    </source>
</evidence>
<proteinExistence type="predicted"/>
<comment type="caution">
    <text evidence="3">The sequence shown here is derived from an EMBL/GenBank/DDBJ whole genome shotgun (WGS) entry which is preliminary data.</text>
</comment>
<organism evidence="3 4">
    <name type="scientific">Cucumis melo var. makuwa</name>
    <name type="common">Oriental melon</name>
    <dbReference type="NCBI Taxonomy" id="1194695"/>
    <lineage>
        <taxon>Eukaryota</taxon>
        <taxon>Viridiplantae</taxon>
        <taxon>Streptophyta</taxon>
        <taxon>Embryophyta</taxon>
        <taxon>Tracheophyta</taxon>
        <taxon>Spermatophyta</taxon>
        <taxon>Magnoliopsida</taxon>
        <taxon>eudicotyledons</taxon>
        <taxon>Gunneridae</taxon>
        <taxon>Pentapetalae</taxon>
        <taxon>rosids</taxon>
        <taxon>fabids</taxon>
        <taxon>Cucurbitales</taxon>
        <taxon>Cucurbitaceae</taxon>
        <taxon>Benincaseae</taxon>
        <taxon>Cucumis</taxon>
    </lineage>
</organism>
<dbReference type="EMBL" id="SSTE01019181">
    <property type="protein sequence ID" value="KAA0036900.1"/>
    <property type="molecule type" value="Genomic_DNA"/>
</dbReference>
<feature type="domain" description="Retrovirus-related Pol polyprotein from transposon TNT 1-94-like beta-barrel" evidence="2">
    <location>
        <begin position="69"/>
        <end position="142"/>
    </location>
</feature>
<reference evidence="3 4" key="1">
    <citation type="submission" date="2019-08" db="EMBL/GenBank/DDBJ databases">
        <title>Draft genome sequences of two oriental melons (Cucumis melo L. var makuwa).</title>
        <authorList>
            <person name="Kwon S.-Y."/>
        </authorList>
    </citation>
    <scope>NUCLEOTIDE SEQUENCE [LARGE SCALE GENOMIC DNA]</scope>
    <source>
        <strain evidence="4">cv. SW 3</strain>
        <tissue evidence="3">Leaf</tissue>
    </source>
</reference>
<evidence type="ECO:0000313" key="4">
    <source>
        <dbReference type="Proteomes" id="UP000321393"/>
    </source>
</evidence>
<protein>
    <submittedName>
        <fullName evidence="3">Copia protein</fullName>
    </submittedName>
</protein>
<dbReference type="InterPro" id="IPR054722">
    <property type="entry name" value="PolX-like_BBD"/>
</dbReference>
<dbReference type="CDD" id="cd09272">
    <property type="entry name" value="RNase_HI_RT_Ty1"/>
    <property type="match status" value="1"/>
</dbReference>
<evidence type="ECO:0000259" key="2">
    <source>
        <dbReference type="Pfam" id="PF22936"/>
    </source>
</evidence>
<feature type="compositionally biased region" description="Polar residues" evidence="1">
    <location>
        <begin position="246"/>
        <end position="259"/>
    </location>
</feature>
<dbReference type="Proteomes" id="UP000321393">
    <property type="component" value="Unassembled WGS sequence"/>
</dbReference>
<dbReference type="AlphaFoldDB" id="A0A5A7T0L4"/>
<sequence length="865" mass="96678">MKVTFSNDDSSSKSDSKEFEKALISITPKCEIVTEDMTGKQEKHASPTSNNGATDDVFKKWEEDKLALTSGCSRHMTGNATFFTDFKEYHARHVMFGDGGKGRILGKGSISKLGLQCLQDVRLVKGLLANLSSISQLCDQGFLMKFGKKRCEVYNCKNNMILKGNLGISTICKAISADAILRVPMLKSYDDSCLDCPTEKQTKAPHSSIRKCTTSKVLELLHLDLMGPMQDKDDEDDVLSKRHDSCMNTSEVLSSNTSADIPPGKSSKQTPSIVPPVASSVINSSTSPPPVPLSSSKSSTVAPFSYIEPTSVKEALTNEKWILAMQEELLQFKRNAMWELVLRPINANIIRTKWIFKNKTDEHDVITRNKAHLVAQGFIYLCHIKLFQMDVKSAFLNGFLSEEVYVAQPKVFLTQQGYSKGEVDKTMFIKRTGEIGIRNEHGTTEYGFSYTYDTSSALVGLCDTDWTSMLLYYDNLSAINISKYPVQYNRMKHIDIRHHFIRELVESQEVHWPQVVTWQLRAIIDLHLILRGQCGIIEVVSSHARFKTYRKSPTFFSTIIQNAFTRVIVEDTIVDPRSKIPPPTSTFASSIFPADTSASTQPHQQSDDAGDPAVSRMPRRQPTKGQKVVTTTSGCGKLPPNVLVVLLDDVTFHPEDNAVGLMRTVEDVGSYYSRLIQELIVNLSTNFNDLSFADYQKRVNCLLTLNMKYAILHKIGIANWISSMHASTVSVALGHFVYLVGTGAWLNVGEFIFRHLLRHVDTFGISIFICSLRLLFAFLLSQHAFLFSPLDHVRPAPKTLTLTPRLSKDTVLSNGLQLPPATIVRLLQALTEESQEITSTLRDLSVRKNVIDSVLYELQCLLPSS</sequence>
<evidence type="ECO:0000256" key="1">
    <source>
        <dbReference type="SAM" id="MobiDB-lite"/>
    </source>
</evidence>
<name>A0A5A7T0L4_CUCMM</name>
<gene>
    <name evidence="3" type="ORF">E6C27_scaffold1480G00240</name>
</gene>
<dbReference type="Pfam" id="PF22936">
    <property type="entry name" value="Pol_BBD"/>
    <property type="match status" value="1"/>
</dbReference>
<dbReference type="OrthoDB" id="1102012at2759"/>